<feature type="compositionally biased region" description="Basic residues" evidence="1">
    <location>
        <begin position="1"/>
        <end position="22"/>
    </location>
</feature>
<keyword evidence="2" id="KW-1133">Transmembrane helix</keyword>
<name>A0A6C0FCH6_9ZZZZ</name>
<feature type="region of interest" description="Disordered" evidence="1">
    <location>
        <begin position="1"/>
        <end position="23"/>
    </location>
</feature>
<evidence type="ECO:0000256" key="1">
    <source>
        <dbReference type="SAM" id="MobiDB-lite"/>
    </source>
</evidence>
<dbReference type="AlphaFoldDB" id="A0A6C0FCH6"/>
<feature type="transmembrane region" description="Helical" evidence="2">
    <location>
        <begin position="21"/>
        <end position="43"/>
    </location>
</feature>
<proteinExistence type="predicted"/>
<organism evidence="3">
    <name type="scientific">viral metagenome</name>
    <dbReference type="NCBI Taxonomy" id="1070528"/>
    <lineage>
        <taxon>unclassified sequences</taxon>
        <taxon>metagenomes</taxon>
        <taxon>organismal metagenomes</taxon>
    </lineage>
</organism>
<reference evidence="3" key="1">
    <citation type="journal article" date="2020" name="Nature">
        <title>Giant virus diversity and host interactions through global metagenomics.</title>
        <authorList>
            <person name="Schulz F."/>
            <person name="Roux S."/>
            <person name="Paez-Espino D."/>
            <person name="Jungbluth S."/>
            <person name="Walsh D.A."/>
            <person name="Denef V.J."/>
            <person name="McMahon K.D."/>
            <person name="Konstantinidis K.T."/>
            <person name="Eloe-Fadrosh E.A."/>
            <person name="Kyrpides N.C."/>
            <person name="Woyke T."/>
        </authorList>
    </citation>
    <scope>NUCLEOTIDE SEQUENCE</scope>
    <source>
        <strain evidence="3">GVMAG-S-ERX555997-44</strain>
    </source>
</reference>
<keyword evidence="2" id="KW-0472">Membrane</keyword>
<feature type="region of interest" description="Disordered" evidence="1">
    <location>
        <begin position="52"/>
        <end position="84"/>
    </location>
</feature>
<evidence type="ECO:0000313" key="3">
    <source>
        <dbReference type="EMBL" id="QHT37590.1"/>
    </source>
</evidence>
<keyword evidence="2" id="KW-0812">Transmembrane</keyword>
<protein>
    <submittedName>
        <fullName evidence="3">Uncharacterized protein</fullName>
    </submittedName>
</protein>
<accession>A0A6C0FCH6</accession>
<sequence>MVRRNRSRNRRRNRRSNKRNNIIKRGGGFVATIKTALIPLLLLGANHKYKGKKTARKINKKRKRIKKITMKIRNKGRGRRRKRR</sequence>
<dbReference type="EMBL" id="MN738800">
    <property type="protein sequence ID" value="QHT37590.1"/>
    <property type="molecule type" value="Genomic_DNA"/>
</dbReference>
<evidence type="ECO:0000256" key="2">
    <source>
        <dbReference type="SAM" id="Phobius"/>
    </source>
</evidence>